<keyword evidence="2" id="KW-1185">Reference proteome</keyword>
<evidence type="ECO:0000313" key="2">
    <source>
        <dbReference type="Proteomes" id="UP000024635"/>
    </source>
</evidence>
<organism evidence="1 2">
    <name type="scientific">Ancylostoma ceylanicum</name>
    <dbReference type="NCBI Taxonomy" id="53326"/>
    <lineage>
        <taxon>Eukaryota</taxon>
        <taxon>Metazoa</taxon>
        <taxon>Ecdysozoa</taxon>
        <taxon>Nematoda</taxon>
        <taxon>Chromadorea</taxon>
        <taxon>Rhabditida</taxon>
        <taxon>Rhabditina</taxon>
        <taxon>Rhabditomorpha</taxon>
        <taxon>Strongyloidea</taxon>
        <taxon>Ancylostomatidae</taxon>
        <taxon>Ancylostomatinae</taxon>
        <taxon>Ancylostoma</taxon>
    </lineage>
</organism>
<dbReference type="EMBL" id="JARK01001377">
    <property type="protein sequence ID" value="EYC14228.1"/>
    <property type="molecule type" value="Genomic_DNA"/>
</dbReference>
<accession>A0A016UHY3</accession>
<comment type="caution">
    <text evidence="1">The sequence shown here is derived from an EMBL/GenBank/DDBJ whole genome shotgun (WGS) entry which is preliminary data.</text>
</comment>
<name>A0A016UHY3_9BILA</name>
<evidence type="ECO:0000313" key="1">
    <source>
        <dbReference type="EMBL" id="EYC14228.1"/>
    </source>
</evidence>
<reference evidence="2" key="1">
    <citation type="journal article" date="2015" name="Nat. Genet.">
        <title>The genome and transcriptome of the zoonotic hookworm Ancylostoma ceylanicum identify infection-specific gene families.</title>
        <authorList>
            <person name="Schwarz E.M."/>
            <person name="Hu Y."/>
            <person name="Antoshechkin I."/>
            <person name="Miller M.M."/>
            <person name="Sternberg P.W."/>
            <person name="Aroian R.V."/>
        </authorList>
    </citation>
    <scope>NUCLEOTIDE SEQUENCE</scope>
    <source>
        <strain evidence="2">HY135</strain>
    </source>
</reference>
<dbReference type="Proteomes" id="UP000024635">
    <property type="component" value="Unassembled WGS sequence"/>
</dbReference>
<protein>
    <submittedName>
        <fullName evidence="1">Uncharacterized protein</fullName>
    </submittedName>
</protein>
<dbReference type="AlphaFoldDB" id="A0A016UHY3"/>
<proteinExistence type="predicted"/>
<gene>
    <name evidence="1" type="primary">Acey_s0041.g414</name>
    <name evidence="1" type="ORF">Y032_0041g414</name>
</gene>
<sequence length="83" mass="9891">MFELFIFRMNKVRQYSNYSKFEYLKNRRIFPSIRSSCVPNTDLGKLMLTQAFSKSSRTRARLLLQRLMDAGRPPHAPPERKHD</sequence>